<name>A0A2R6AZW5_9ARCH</name>
<dbReference type="AlphaFoldDB" id="A0A2R6AZW5"/>
<gene>
    <name evidence="1" type="ORF">B9Q03_02850</name>
</gene>
<protein>
    <submittedName>
        <fullName evidence="1">Uncharacterized protein</fullName>
    </submittedName>
</protein>
<evidence type="ECO:0000313" key="2">
    <source>
        <dbReference type="Proteomes" id="UP000240322"/>
    </source>
</evidence>
<accession>A0A2R6AZW5</accession>
<reference evidence="1 2" key="1">
    <citation type="submission" date="2017-04" db="EMBL/GenBank/DDBJ databases">
        <title>Novel microbial lineages endemic to geothermal iron-oxide mats fill important gaps in the evolutionary history of Archaea.</title>
        <authorList>
            <person name="Jay Z.J."/>
            <person name="Beam J.P."/>
            <person name="Dlakic M."/>
            <person name="Rusch D.B."/>
            <person name="Kozubal M.A."/>
            <person name="Inskeep W.P."/>
        </authorList>
    </citation>
    <scope>NUCLEOTIDE SEQUENCE [LARGE SCALE GENOMIC DNA]</scope>
    <source>
        <strain evidence="1">OSP_D</strain>
    </source>
</reference>
<dbReference type="EMBL" id="NEXE01000014">
    <property type="protein sequence ID" value="PSN91935.1"/>
    <property type="molecule type" value="Genomic_DNA"/>
</dbReference>
<proteinExistence type="predicted"/>
<organism evidence="1 2">
    <name type="scientific">Candidatus Marsarchaeota G2 archaeon OSP_D</name>
    <dbReference type="NCBI Taxonomy" id="1978157"/>
    <lineage>
        <taxon>Archaea</taxon>
        <taxon>Candidatus Marsarchaeota</taxon>
        <taxon>Candidatus Marsarchaeota group 2</taxon>
    </lineage>
</organism>
<dbReference type="Proteomes" id="UP000240322">
    <property type="component" value="Unassembled WGS sequence"/>
</dbReference>
<comment type="caution">
    <text evidence="1">The sequence shown here is derived from an EMBL/GenBank/DDBJ whole genome shotgun (WGS) entry which is preliminary data.</text>
</comment>
<sequence>MTGLGLFTLWVGFFVELDTLLAYPPAHLLLNLVMLNSAVALFFTNQSVHSHSEPLKPNPDM</sequence>
<evidence type="ECO:0000313" key="1">
    <source>
        <dbReference type="EMBL" id="PSN91935.1"/>
    </source>
</evidence>